<evidence type="ECO:0000313" key="1">
    <source>
        <dbReference type="EMBL" id="QHZ53200.1"/>
    </source>
</evidence>
<dbReference type="Proteomes" id="UP000464330">
    <property type="component" value="Chromosome"/>
</dbReference>
<name>A0A6C0QX94_9BACL</name>
<protein>
    <submittedName>
        <fullName evidence="1">Uncharacterized protein</fullName>
    </submittedName>
</protein>
<dbReference type="EMBL" id="CP019717">
    <property type="protein sequence ID" value="QHZ53200.1"/>
    <property type="molecule type" value="Genomic_DNA"/>
</dbReference>
<accession>A0A6C0QX94</accession>
<sequence>MIFSIVFLVLPIIFPHNQILDWVRNILFIAILAGLLYDLNGKGTLLIDFSFLLHSFEFCVYFVNVPSYNERKHFLNIWEQLTVSFFHVKFIFAVFYFY</sequence>
<proteinExistence type="predicted"/>
<reference evidence="1 2" key="1">
    <citation type="journal article" date="2020" name="Int. J. Med. Microbiol.">
        <title>Discovery of Paenibacillus larvae ERIC V: Phenotypic and genomic comparison to genotypes ERIC I-IV reveal different inventories of virulence factors which correlate with epidemiological prevalences of American Foulbrood.</title>
        <authorList>
            <person name="Beims H."/>
            <person name="Bunk B."/>
            <person name="Erler S."/>
            <person name="Mohr K.I."/>
            <person name="Sproer C."/>
            <person name="Pradella S."/>
            <person name="Gunther G."/>
            <person name="Rohde M."/>
            <person name="von der Ohe W."/>
            <person name="Steinert M."/>
        </authorList>
    </citation>
    <scope>NUCLEOTIDE SEQUENCE [LARGE SCALE GENOMIC DNA]</scope>
    <source>
        <strain evidence="1">Eric_V</strain>
    </source>
</reference>
<dbReference type="AlphaFoldDB" id="A0A6C0QX94"/>
<organism evidence="1 2">
    <name type="scientific">Paenibacillus larvae subsp. larvae</name>
    <dbReference type="NCBI Taxonomy" id="147375"/>
    <lineage>
        <taxon>Bacteria</taxon>
        <taxon>Bacillati</taxon>
        <taxon>Bacillota</taxon>
        <taxon>Bacilli</taxon>
        <taxon>Bacillales</taxon>
        <taxon>Paenibacillaceae</taxon>
        <taxon>Paenibacillus</taxon>
    </lineage>
</organism>
<gene>
    <name evidence="1" type="ORF">ERICV_04132</name>
</gene>
<evidence type="ECO:0000313" key="2">
    <source>
        <dbReference type="Proteomes" id="UP000464330"/>
    </source>
</evidence>